<evidence type="ECO:0000313" key="2">
    <source>
        <dbReference type="EMBL" id="KAK2068913.1"/>
    </source>
</evidence>
<feature type="compositionally biased region" description="Low complexity" evidence="1">
    <location>
        <begin position="40"/>
        <end position="49"/>
    </location>
</feature>
<protein>
    <submittedName>
        <fullName evidence="2">Uncharacterized protein</fullName>
    </submittedName>
</protein>
<dbReference type="Proteomes" id="UP001217918">
    <property type="component" value="Unassembled WGS sequence"/>
</dbReference>
<organism evidence="2 3">
    <name type="scientific">Phyllachora maydis</name>
    <dbReference type="NCBI Taxonomy" id="1825666"/>
    <lineage>
        <taxon>Eukaryota</taxon>
        <taxon>Fungi</taxon>
        <taxon>Dikarya</taxon>
        <taxon>Ascomycota</taxon>
        <taxon>Pezizomycotina</taxon>
        <taxon>Sordariomycetes</taxon>
        <taxon>Sordariomycetidae</taxon>
        <taxon>Phyllachorales</taxon>
        <taxon>Phyllachoraceae</taxon>
        <taxon>Phyllachora</taxon>
    </lineage>
</organism>
<evidence type="ECO:0000313" key="3">
    <source>
        <dbReference type="Proteomes" id="UP001217918"/>
    </source>
</evidence>
<comment type="caution">
    <text evidence="2">The sequence shown here is derived from an EMBL/GenBank/DDBJ whole genome shotgun (WGS) entry which is preliminary data.</text>
</comment>
<name>A0AAD9MCI5_9PEZI</name>
<gene>
    <name evidence="2" type="ORF">P8C59_003527</name>
</gene>
<proteinExistence type="predicted"/>
<feature type="region of interest" description="Disordered" evidence="1">
    <location>
        <begin position="1"/>
        <end position="73"/>
    </location>
</feature>
<dbReference type="EMBL" id="JAQQPM010000002">
    <property type="protein sequence ID" value="KAK2068913.1"/>
    <property type="molecule type" value="Genomic_DNA"/>
</dbReference>
<keyword evidence="3" id="KW-1185">Reference proteome</keyword>
<accession>A0AAD9MCI5</accession>
<evidence type="ECO:0000256" key="1">
    <source>
        <dbReference type="SAM" id="MobiDB-lite"/>
    </source>
</evidence>
<sequence length="73" mass="8398">MDNTYNRAYKPLTNIEEEGSSKDDSKEGEEEEEEEDNSDNDGTSNGSSNSKDKVRYRPGDSSLYYKDMLLYKQ</sequence>
<dbReference type="AlphaFoldDB" id="A0AAD9MCI5"/>
<feature type="compositionally biased region" description="Acidic residues" evidence="1">
    <location>
        <begin position="26"/>
        <end position="39"/>
    </location>
</feature>
<reference evidence="2" key="1">
    <citation type="journal article" date="2023" name="Mol. Plant Microbe Interact.">
        <title>Elucidating the Obligate Nature and Biological Capacity of an Invasive Fungal Corn Pathogen.</title>
        <authorList>
            <person name="MacCready J.S."/>
            <person name="Roggenkamp E.M."/>
            <person name="Gdanetz K."/>
            <person name="Chilvers M.I."/>
        </authorList>
    </citation>
    <scope>NUCLEOTIDE SEQUENCE</scope>
    <source>
        <strain evidence="2">PM02</strain>
    </source>
</reference>